<dbReference type="Proteomes" id="UP000777438">
    <property type="component" value="Unassembled WGS sequence"/>
</dbReference>
<feature type="compositionally biased region" description="Polar residues" evidence="1">
    <location>
        <begin position="87"/>
        <end position="105"/>
    </location>
</feature>
<reference evidence="2 3" key="1">
    <citation type="journal article" date="2021" name="Nat. Commun.">
        <title>Genetic determinants of endophytism in the Arabidopsis root mycobiome.</title>
        <authorList>
            <person name="Mesny F."/>
            <person name="Miyauchi S."/>
            <person name="Thiergart T."/>
            <person name="Pickel B."/>
            <person name="Atanasova L."/>
            <person name="Karlsson M."/>
            <person name="Huettel B."/>
            <person name="Barry K.W."/>
            <person name="Haridas S."/>
            <person name="Chen C."/>
            <person name="Bauer D."/>
            <person name="Andreopoulos W."/>
            <person name="Pangilinan J."/>
            <person name="LaButti K."/>
            <person name="Riley R."/>
            <person name="Lipzen A."/>
            <person name="Clum A."/>
            <person name="Drula E."/>
            <person name="Henrissat B."/>
            <person name="Kohler A."/>
            <person name="Grigoriev I.V."/>
            <person name="Martin F.M."/>
            <person name="Hacquard S."/>
        </authorList>
    </citation>
    <scope>NUCLEOTIDE SEQUENCE [LARGE SCALE GENOMIC DNA]</scope>
    <source>
        <strain evidence="2 3">MPI-CAGE-CH-0241</strain>
    </source>
</reference>
<comment type="caution">
    <text evidence="2">The sequence shown here is derived from an EMBL/GenBank/DDBJ whole genome shotgun (WGS) entry which is preliminary data.</text>
</comment>
<evidence type="ECO:0000313" key="2">
    <source>
        <dbReference type="EMBL" id="KAH6895337.1"/>
    </source>
</evidence>
<sequence>MRSPLRRSTSIAKHIIRTTHSSQLNRKRQYGYRLNEKWGWKKYGEKRDSTLLPSPQNEASHGGFLSLSTDHLNAAAFSPNPYLNVPSKRSSARAPSNASETSTASGYASYMDETDAEDAVSTSGTLLPHIYFAWGPQDDAKKLMADFCSFMSDDENAFALYHDLNSDFSNVTESSIIAKNLLVTYICRAADRPKNAKLAREILSRHRAAISGSTYDRPFMFSVLDAILKDEEDTTGRAAVNRQICNILETILIDDTTVCDIPHSYSAVDLLTRRLLCHSLEIYEEALYARNNQPPTFSREKLTRQYLSKQPITGTVEHGGGSVLRDCISWCARQLTLNCKIPNEVASIGSGQRQIRWYDCIKLYCTLWHNMLLLVQNECPPRWYVPCESALGIPPSELLGIVCWMVGDVVGQPGSRNDILQRARPVADAMLGCPDKDLWDKFYERFDWMNRTADGHEDDEVAFETVVCPAIRRYISATLSSPLPYPAKEYTSLPSSSMDIDCDYPDAMPLMENTFE</sequence>
<keyword evidence="3" id="KW-1185">Reference proteome</keyword>
<protein>
    <submittedName>
        <fullName evidence="2">Uncharacterized protein</fullName>
    </submittedName>
</protein>
<dbReference type="AlphaFoldDB" id="A0A9P8WC28"/>
<evidence type="ECO:0000256" key="1">
    <source>
        <dbReference type="SAM" id="MobiDB-lite"/>
    </source>
</evidence>
<name>A0A9P8WC28_9HYPO</name>
<proteinExistence type="predicted"/>
<feature type="region of interest" description="Disordered" evidence="1">
    <location>
        <begin position="86"/>
        <end position="105"/>
    </location>
</feature>
<organism evidence="2 3">
    <name type="scientific">Thelonectria olida</name>
    <dbReference type="NCBI Taxonomy" id="1576542"/>
    <lineage>
        <taxon>Eukaryota</taxon>
        <taxon>Fungi</taxon>
        <taxon>Dikarya</taxon>
        <taxon>Ascomycota</taxon>
        <taxon>Pezizomycotina</taxon>
        <taxon>Sordariomycetes</taxon>
        <taxon>Hypocreomycetidae</taxon>
        <taxon>Hypocreales</taxon>
        <taxon>Nectriaceae</taxon>
        <taxon>Thelonectria</taxon>
    </lineage>
</organism>
<dbReference type="OrthoDB" id="5083163at2759"/>
<evidence type="ECO:0000313" key="3">
    <source>
        <dbReference type="Proteomes" id="UP000777438"/>
    </source>
</evidence>
<gene>
    <name evidence="2" type="ORF">B0T10DRAFT_213184</name>
</gene>
<dbReference type="EMBL" id="JAGPYM010000004">
    <property type="protein sequence ID" value="KAH6895337.1"/>
    <property type="molecule type" value="Genomic_DNA"/>
</dbReference>
<accession>A0A9P8WC28</accession>